<organism evidence="2 3">
    <name type="scientific">Cyphellophora europaea (strain CBS 101466)</name>
    <name type="common">Phialophora europaea</name>
    <dbReference type="NCBI Taxonomy" id="1220924"/>
    <lineage>
        <taxon>Eukaryota</taxon>
        <taxon>Fungi</taxon>
        <taxon>Dikarya</taxon>
        <taxon>Ascomycota</taxon>
        <taxon>Pezizomycotina</taxon>
        <taxon>Eurotiomycetes</taxon>
        <taxon>Chaetothyriomycetidae</taxon>
        <taxon>Chaetothyriales</taxon>
        <taxon>Cyphellophoraceae</taxon>
        <taxon>Cyphellophora</taxon>
    </lineage>
</organism>
<dbReference type="HOGENOM" id="CLU_687002_0_0_1"/>
<proteinExistence type="predicted"/>
<accession>W2RKW1</accession>
<dbReference type="RefSeq" id="XP_008721177.1">
    <property type="nucleotide sequence ID" value="XM_008722955.1"/>
</dbReference>
<dbReference type="InParanoid" id="W2RKW1"/>
<dbReference type="EMBL" id="KB822725">
    <property type="protein sequence ID" value="ETN36359.1"/>
    <property type="molecule type" value="Genomic_DNA"/>
</dbReference>
<protein>
    <submittedName>
        <fullName evidence="2">Uncharacterized protein</fullName>
    </submittedName>
</protein>
<evidence type="ECO:0000313" key="2">
    <source>
        <dbReference type="EMBL" id="ETN36359.1"/>
    </source>
</evidence>
<sequence>MPPKKPSRPLRPRSGKDAQYDSASSFSDTSSNDDAPASSSPAKSTTAGTSAPKRDRKRTMNQKDMDKDASKKRRDVEATIRGSAIAYIKANLPAEYDKTAGEKGDHNTKIGRALKSFVDWVQAGSPSRDGPAPSTTAAAGITIQTIPQQPVRAGMVDVGVQTDIRAPIAATADDFDRLPEDYSQNPGSAPHSPDAVKDKGKGKGKAAPEPSDDAADEGDGEKASETRSGKRKRSPSPPRRVTRSRTSGVPYLSAPTPGAQLRGDTAPEGAFHLASPPAPRATYVAPTAIATRTGNQTCSSQPHQPIRIADHRELASVEQTHIRLQQQAAGTIPRNGGRMTPQVRDLLNSFDDLQADVAEALGGIDAITTQELVDGLVQEMEEMRERLREARGGKDRDGGGS</sequence>
<name>W2RKW1_CYPE1</name>
<reference evidence="2 3" key="1">
    <citation type="submission" date="2013-03" db="EMBL/GenBank/DDBJ databases">
        <title>The Genome Sequence of Phialophora europaea CBS 101466.</title>
        <authorList>
            <consortium name="The Broad Institute Genomics Platform"/>
            <person name="Cuomo C."/>
            <person name="de Hoog S."/>
            <person name="Gorbushina A."/>
            <person name="Walker B."/>
            <person name="Young S.K."/>
            <person name="Zeng Q."/>
            <person name="Gargeya S."/>
            <person name="Fitzgerald M."/>
            <person name="Haas B."/>
            <person name="Abouelleil A."/>
            <person name="Allen A.W."/>
            <person name="Alvarado L."/>
            <person name="Arachchi H.M."/>
            <person name="Berlin A.M."/>
            <person name="Chapman S.B."/>
            <person name="Gainer-Dewar J."/>
            <person name="Goldberg J."/>
            <person name="Griggs A."/>
            <person name="Gujja S."/>
            <person name="Hansen M."/>
            <person name="Howarth C."/>
            <person name="Imamovic A."/>
            <person name="Ireland A."/>
            <person name="Larimer J."/>
            <person name="McCowan C."/>
            <person name="Murphy C."/>
            <person name="Pearson M."/>
            <person name="Poon T.W."/>
            <person name="Priest M."/>
            <person name="Roberts A."/>
            <person name="Saif S."/>
            <person name="Shea T."/>
            <person name="Sisk P."/>
            <person name="Sykes S."/>
            <person name="Wortman J."/>
            <person name="Nusbaum C."/>
            <person name="Birren B."/>
        </authorList>
    </citation>
    <scope>NUCLEOTIDE SEQUENCE [LARGE SCALE GENOMIC DNA]</scope>
    <source>
        <strain evidence="2 3">CBS 101466</strain>
    </source>
</reference>
<dbReference type="VEuPathDB" id="FungiDB:HMPREF1541_08636"/>
<feature type="compositionally biased region" description="Basic residues" evidence="1">
    <location>
        <begin position="1"/>
        <end position="13"/>
    </location>
</feature>
<feature type="region of interest" description="Disordered" evidence="1">
    <location>
        <begin position="1"/>
        <end position="82"/>
    </location>
</feature>
<dbReference type="GeneID" id="19975975"/>
<dbReference type="AlphaFoldDB" id="W2RKW1"/>
<evidence type="ECO:0000256" key="1">
    <source>
        <dbReference type="SAM" id="MobiDB-lite"/>
    </source>
</evidence>
<gene>
    <name evidence="2" type="ORF">HMPREF1541_08636</name>
</gene>
<dbReference type="Proteomes" id="UP000030752">
    <property type="component" value="Unassembled WGS sequence"/>
</dbReference>
<feature type="compositionally biased region" description="Low complexity" evidence="1">
    <location>
        <begin position="21"/>
        <end position="51"/>
    </location>
</feature>
<feature type="compositionally biased region" description="Acidic residues" evidence="1">
    <location>
        <begin position="210"/>
        <end position="219"/>
    </location>
</feature>
<evidence type="ECO:0000313" key="3">
    <source>
        <dbReference type="Proteomes" id="UP000030752"/>
    </source>
</evidence>
<feature type="compositionally biased region" description="Basic and acidic residues" evidence="1">
    <location>
        <begin position="61"/>
        <end position="78"/>
    </location>
</feature>
<keyword evidence="3" id="KW-1185">Reference proteome</keyword>
<feature type="region of interest" description="Disordered" evidence="1">
    <location>
        <begin position="171"/>
        <end position="273"/>
    </location>
</feature>